<dbReference type="InterPro" id="IPR003779">
    <property type="entry name" value="CMD-like"/>
</dbReference>
<protein>
    <recommendedName>
        <fullName evidence="1">Carboxymuconolactone decarboxylase-like domain-containing protein</fullName>
    </recommendedName>
</protein>
<keyword evidence="3" id="KW-1185">Reference proteome</keyword>
<dbReference type="PANTHER" id="PTHR33930">
    <property type="entry name" value="ALKYL HYDROPEROXIDE REDUCTASE AHPD"/>
    <property type="match status" value="1"/>
</dbReference>
<dbReference type="Proteomes" id="UP001177023">
    <property type="component" value="Unassembled WGS sequence"/>
</dbReference>
<feature type="domain" description="Carboxymuconolactone decarboxylase-like" evidence="1">
    <location>
        <begin position="42"/>
        <end position="101"/>
    </location>
</feature>
<dbReference type="SUPFAM" id="SSF69118">
    <property type="entry name" value="AhpD-like"/>
    <property type="match status" value="1"/>
</dbReference>
<comment type="caution">
    <text evidence="2">The sequence shown here is derived from an EMBL/GenBank/DDBJ whole genome shotgun (WGS) entry which is preliminary data.</text>
</comment>
<name>A0AA36FNB4_9BILA</name>
<reference evidence="2" key="1">
    <citation type="submission" date="2023-06" db="EMBL/GenBank/DDBJ databases">
        <authorList>
            <person name="Delattre M."/>
        </authorList>
    </citation>
    <scope>NUCLEOTIDE SEQUENCE</scope>
    <source>
        <strain evidence="2">AF72</strain>
    </source>
</reference>
<dbReference type="PANTHER" id="PTHR33930:SF2">
    <property type="entry name" value="BLR3452 PROTEIN"/>
    <property type="match status" value="1"/>
</dbReference>
<dbReference type="GO" id="GO:0051920">
    <property type="term" value="F:peroxiredoxin activity"/>
    <property type="evidence" value="ECO:0007669"/>
    <property type="project" value="InterPro"/>
</dbReference>
<dbReference type="EMBL" id="CATQJA010000012">
    <property type="protein sequence ID" value="CAJ0557422.1"/>
    <property type="molecule type" value="Genomic_DNA"/>
</dbReference>
<evidence type="ECO:0000313" key="3">
    <source>
        <dbReference type="Proteomes" id="UP001177023"/>
    </source>
</evidence>
<evidence type="ECO:0000313" key="2">
    <source>
        <dbReference type="EMBL" id="CAJ0557422.1"/>
    </source>
</evidence>
<sequence length="129" mass="14806">MAAYKYPRRIEFVPSLPMSGNRKDSQTWLGIRCGTDFPELDPEWTELYMKTAMQPWNSGVLSPQVIQLLCIAVDAASTHMYAPGVRRHIRAALDMGVTRRDSRGAETDHRRRDSLLQCRRSILMEIANR</sequence>
<dbReference type="AlphaFoldDB" id="A0AA36FNB4"/>
<organism evidence="2 3">
    <name type="scientific">Mesorhabditis spiculigera</name>
    <dbReference type="NCBI Taxonomy" id="96644"/>
    <lineage>
        <taxon>Eukaryota</taxon>
        <taxon>Metazoa</taxon>
        <taxon>Ecdysozoa</taxon>
        <taxon>Nematoda</taxon>
        <taxon>Chromadorea</taxon>
        <taxon>Rhabditida</taxon>
        <taxon>Rhabditina</taxon>
        <taxon>Rhabditomorpha</taxon>
        <taxon>Rhabditoidea</taxon>
        <taxon>Rhabditidae</taxon>
        <taxon>Mesorhabditinae</taxon>
        <taxon>Mesorhabditis</taxon>
    </lineage>
</organism>
<accession>A0AA36FNB4</accession>
<gene>
    <name evidence="2" type="ORF">MSPICULIGERA_LOCUS180</name>
</gene>
<evidence type="ECO:0000259" key="1">
    <source>
        <dbReference type="Pfam" id="PF02627"/>
    </source>
</evidence>
<dbReference type="Gene3D" id="1.20.1290.10">
    <property type="entry name" value="AhpD-like"/>
    <property type="match status" value="1"/>
</dbReference>
<dbReference type="Pfam" id="PF02627">
    <property type="entry name" value="CMD"/>
    <property type="match status" value="1"/>
</dbReference>
<feature type="non-terminal residue" evidence="2">
    <location>
        <position position="129"/>
    </location>
</feature>
<proteinExistence type="predicted"/>
<dbReference type="InterPro" id="IPR029032">
    <property type="entry name" value="AhpD-like"/>
</dbReference>